<keyword evidence="7" id="KW-0788">Thiol protease</keyword>
<reference evidence="12" key="2">
    <citation type="journal article" date="2020" name="Nat. Commun.">
        <title>Large-scale genome sequencing of mycorrhizal fungi provides insights into the early evolution of symbiotic traits.</title>
        <authorList>
            <person name="Miyauchi S."/>
            <person name="Kiss E."/>
            <person name="Kuo A."/>
            <person name="Drula E."/>
            <person name="Kohler A."/>
            <person name="Sanchez-Garcia M."/>
            <person name="Morin E."/>
            <person name="Andreopoulos B."/>
            <person name="Barry K.W."/>
            <person name="Bonito G."/>
            <person name="Buee M."/>
            <person name="Carver A."/>
            <person name="Chen C."/>
            <person name="Cichocki N."/>
            <person name="Clum A."/>
            <person name="Culley D."/>
            <person name="Crous P.W."/>
            <person name="Fauchery L."/>
            <person name="Girlanda M."/>
            <person name="Hayes R.D."/>
            <person name="Keri Z."/>
            <person name="LaButti K."/>
            <person name="Lipzen A."/>
            <person name="Lombard V."/>
            <person name="Magnuson J."/>
            <person name="Maillard F."/>
            <person name="Murat C."/>
            <person name="Nolan M."/>
            <person name="Ohm R.A."/>
            <person name="Pangilinan J."/>
            <person name="Pereira M.F."/>
            <person name="Perotto S."/>
            <person name="Peter M."/>
            <person name="Pfister S."/>
            <person name="Riley R."/>
            <person name="Sitrit Y."/>
            <person name="Stielow J.B."/>
            <person name="Szollosi G."/>
            <person name="Zifcakova L."/>
            <person name="Stursova M."/>
            <person name="Spatafora J.W."/>
            <person name="Tedersoo L."/>
            <person name="Vaario L.M."/>
            <person name="Yamada A."/>
            <person name="Yan M."/>
            <person name="Wang P."/>
            <person name="Xu J."/>
            <person name="Bruns T."/>
            <person name="Baldrian P."/>
            <person name="Vilgalys R."/>
            <person name="Dunand C."/>
            <person name="Henrissat B."/>
            <person name="Grigoriev I.V."/>
            <person name="Hibbett D."/>
            <person name="Nagy L.G."/>
            <person name="Martin F.M."/>
        </authorList>
    </citation>
    <scope>NUCLEOTIDE SEQUENCE</scope>
    <source>
        <strain evidence="12">Prilba</strain>
    </source>
</reference>
<organism evidence="12 13">
    <name type="scientific">Russula ochroleuca</name>
    <dbReference type="NCBI Taxonomy" id="152965"/>
    <lineage>
        <taxon>Eukaryota</taxon>
        <taxon>Fungi</taxon>
        <taxon>Dikarya</taxon>
        <taxon>Basidiomycota</taxon>
        <taxon>Agaricomycotina</taxon>
        <taxon>Agaricomycetes</taxon>
        <taxon>Russulales</taxon>
        <taxon>Russulaceae</taxon>
        <taxon>Russula</taxon>
    </lineage>
</organism>
<feature type="domain" description="Ubiquitin-like" evidence="10">
    <location>
        <begin position="1026"/>
        <end position="1098"/>
    </location>
</feature>
<dbReference type="EC" id="3.4.19.12" evidence="3"/>
<dbReference type="SUPFAM" id="SSF54001">
    <property type="entry name" value="Cysteine proteinases"/>
    <property type="match status" value="1"/>
</dbReference>
<dbReference type="Gene3D" id="3.10.20.90">
    <property type="entry name" value="Phosphatidylinositol 3-kinase Catalytic Subunit, Chain A, domain 1"/>
    <property type="match status" value="1"/>
</dbReference>
<dbReference type="InterPro" id="IPR018200">
    <property type="entry name" value="USP_CS"/>
</dbReference>
<evidence type="ECO:0000256" key="5">
    <source>
        <dbReference type="ARBA" id="ARBA00022786"/>
    </source>
</evidence>
<dbReference type="SUPFAM" id="SSF54236">
    <property type="entry name" value="Ubiquitin-like"/>
    <property type="match status" value="1"/>
</dbReference>
<evidence type="ECO:0000256" key="3">
    <source>
        <dbReference type="ARBA" id="ARBA00012759"/>
    </source>
</evidence>
<dbReference type="PANTHER" id="PTHR24006:SF888">
    <property type="entry name" value="UBIQUITIN CARBOXYL-TERMINAL HYDROLASE 30"/>
    <property type="match status" value="1"/>
</dbReference>
<protein>
    <recommendedName>
        <fullName evidence="3">ubiquitinyl hydrolase 1</fullName>
        <ecNumber evidence="3">3.4.19.12</ecNumber>
    </recommendedName>
</protein>
<dbReference type="PANTHER" id="PTHR24006">
    <property type="entry name" value="UBIQUITIN CARBOXYL-TERMINAL HYDROLASE"/>
    <property type="match status" value="1"/>
</dbReference>
<proteinExistence type="inferred from homology"/>
<dbReference type="InterPro" id="IPR029071">
    <property type="entry name" value="Ubiquitin-like_domsf"/>
</dbReference>
<feature type="region of interest" description="Disordered" evidence="9">
    <location>
        <begin position="438"/>
        <end position="487"/>
    </location>
</feature>
<keyword evidence="13" id="KW-1185">Reference proteome</keyword>
<feature type="non-terminal residue" evidence="12">
    <location>
        <position position="1"/>
    </location>
</feature>
<feature type="coiled-coil region" evidence="8">
    <location>
        <begin position="822"/>
        <end position="853"/>
    </location>
</feature>
<keyword evidence="5" id="KW-0833">Ubl conjugation pathway</keyword>
<feature type="region of interest" description="Disordered" evidence="9">
    <location>
        <begin position="616"/>
        <end position="635"/>
    </location>
</feature>
<dbReference type="InterPro" id="IPR050164">
    <property type="entry name" value="Peptidase_C19"/>
</dbReference>
<dbReference type="InterPro" id="IPR038765">
    <property type="entry name" value="Papain-like_cys_pep_sf"/>
</dbReference>
<sequence>RRRPNQQHEGLAPGERFRRQKLTSNLGGEWDSPWGWVGTNVTDASGITEEHLLATCGFSRKSRHLFCANKYRKHSAKTVSPVEAVVSGEEPAKDVVIISDDETPSCSKKYCSKNPNCLNYLAQDRWEDAETSLKAYLSATNLGPDPNLQTRKLGLPVGLRNLGATCYANAYIQVWFQDICFRNGVYQCLLADDSDHSFDESPIFQLQTTFAALQESRKKIFNPEKLVGSLQLRTNEQQDAQEFSKLFITHLDDEFKKQPDSALKHLVSNQFEGTQTYATTCLRCGARSENNSDFLEIEVNLEDNASLESCIEVLLQAETLSGDNKYRCSRCQSLEDATRQLILQKLPPVLHFSLLRFVFDVMTLERKKRKHNVSFPVVLDMNRFLPNRDPTDGENTYELKGVLVHKGSSAYHGHYEAMVFDVTHDSWFTFNDEVVSKMKPPGSEPPTSDKGKASSSIIRRSKPPKKRRRVEDSSDGEITEYALGSGAPRQRPVHPIIHCLVFRRMTSRDAYMLVYMRREAAPGGLVKIQEPPQRALDVVLQMNQRHANACASFAKRREELRTEFLELRSKMRDIYLSWNVSSCDQSSLVVSQQALNTFLSRPVDKRVAGLIDHVDQSGLPGNSQSPTSLNGVKGNGCETSTRRLASLMEGEISVEEILCTHGRLDPGKASDMKRIGRATYESLILASGASFEPTLEPTDVCHKCLEATFLEKLYQYEHPRHVAQFDAVVNEADSIGYWISRHWVKDWRQPKPKMHVPSQNDPAPDSQAFRDHVICEHGGLALNISVRIRISHKAFALLKSLFPLWVTLSDAVGPCAVCDTLAESSREDKRGLRKKAEEEKARLKHMQENALNGNTALLENVACALVPASFVREWKLWILRPGHHPRPACLDNSPFLCDHELLALDLNRGDLDRSVCLVRRSDWDALEELYDASPLITVENRHVANGGILSSKFIHDPPLCEACRIKRKMDYDLTEITIRVLGSEDPDPTPETYTKIAGPVMIDSRQTSILTYRSRNGEPQRQSKRIRTVKRRVRRIGISKQMSVKDIKLLLQEELDIPTICQRLFYQGCELTDSSASVAALSILANDVLDLREEQENEELLETDTETPPQRREADGGGFGGTLLARGWTSESLPDDTMSDRTATSSPAPMDATKPCPTCTFDNAYSATACEMCATLL</sequence>
<dbReference type="InterPro" id="IPR028889">
    <property type="entry name" value="USP"/>
</dbReference>
<dbReference type="GO" id="GO:0004843">
    <property type="term" value="F:cysteine-type deubiquitinase activity"/>
    <property type="evidence" value="ECO:0007669"/>
    <property type="project" value="UniProtKB-EC"/>
</dbReference>
<dbReference type="PROSITE" id="PS00973">
    <property type="entry name" value="USP_2"/>
    <property type="match status" value="1"/>
</dbReference>
<evidence type="ECO:0000313" key="13">
    <source>
        <dbReference type="Proteomes" id="UP000759537"/>
    </source>
</evidence>
<evidence type="ECO:0000256" key="7">
    <source>
        <dbReference type="ARBA" id="ARBA00022807"/>
    </source>
</evidence>
<dbReference type="GO" id="GO:0005829">
    <property type="term" value="C:cytosol"/>
    <property type="evidence" value="ECO:0007669"/>
    <property type="project" value="TreeGrafter"/>
</dbReference>
<dbReference type="GO" id="GO:0006508">
    <property type="term" value="P:proteolysis"/>
    <property type="evidence" value="ECO:0007669"/>
    <property type="project" value="UniProtKB-KW"/>
</dbReference>
<evidence type="ECO:0000256" key="6">
    <source>
        <dbReference type="ARBA" id="ARBA00022801"/>
    </source>
</evidence>
<dbReference type="Pfam" id="PF00443">
    <property type="entry name" value="UCH"/>
    <property type="match status" value="1"/>
</dbReference>
<evidence type="ECO:0000256" key="8">
    <source>
        <dbReference type="SAM" id="Coils"/>
    </source>
</evidence>
<dbReference type="Proteomes" id="UP000759537">
    <property type="component" value="Unassembled WGS sequence"/>
</dbReference>
<dbReference type="Gene3D" id="3.90.70.10">
    <property type="entry name" value="Cysteine proteinases"/>
    <property type="match status" value="1"/>
</dbReference>
<evidence type="ECO:0000256" key="1">
    <source>
        <dbReference type="ARBA" id="ARBA00000707"/>
    </source>
</evidence>
<evidence type="ECO:0000256" key="2">
    <source>
        <dbReference type="ARBA" id="ARBA00009085"/>
    </source>
</evidence>
<feature type="region of interest" description="Disordered" evidence="9">
    <location>
        <begin position="1097"/>
        <end position="1153"/>
    </location>
</feature>
<dbReference type="EMBL" id="WHVB01000011">
    <property type="protein sequence ID" value="KAF8478405.1"/>
    <property type="molecule type" value="Genomic_DNA"/>
</dbReference>
<dbReference type="GO" id="GO:0016579">
    <property type="term" value="P:protein deubiquitination"/>
    <property type="evidence" value="ECO:0007669"/>
    <property type="project" value="InterPro"/>
</dbReference>
<dbReference type="PROSITE" id="PS50053">
    <property type="entry name" value="UBIQUITIN_2"/>
    <property type="match status" value="1"/>
</dbReference>
<keyword evidence="4" id="KW-0645">Protease</keyword>
<keyword evidence="6" id="KW-0378">Hydrolase</keyword>
<feature type="compositionally biased region" description="Basic residues" evidence="9">
    <location>
        <begin position="459"/>
        <end position="468"/>
    </location>
</feature>
<evidence type="ECO:0000259" key="11">
    <source>
        <dbReference type="PROSITE" id="PS50235"/>
    </source>
</evidence>
<evidence type="ECO:0000256" key="4">
    <source>
        <dbReference type="ARBA" id="ARBA00022670"/>
    </source>
</evidence>
<feature type="compositionally biased region" description="Polar residues" evidence="9">
    <location>
        <begin position="619"/>
        <end position="630"/>
    </location>
</feature>
<dbReference type="OrthoDB" id="289038at2759"/>
<comment type="caution">
    <text evidence="12">The sequence shown here is derived from an EMBL/GenBank/DDBJ whole genome shotgun (WGS) entry which is preliminary data.</text>
</comment>
<dbReference type="InterPro" id="IPR000626">
    <property type="entry name" value="Ubiquitin-like_dom"/>
</dbReference>
<evidence type="ECO:0000256" key="9">
    <source>
        <dbReference type="SAM" id="MobiDB-lite"/>
    </source>
</evidence>
<name>A0A9P5MTM5_9AGAM</name>
<evidence type="ECO:0000313" key="12">
    <source>
        <dbReference type="EMBL" id="KAF8478405.1"/>
    </source>
</evidence>
<feature type="domain" description="USP" evidence="11">
    <location>
        <begin position="157"/>
        <end position="518"/>
    </location>
</feature>
<dbReference type="PROSITE" id="PS50235">
    <property type="entry name" value="USP_3"/>
    <property type="match status" value="1"/>
</dbReference>
<keyword evidence="8" id="KW-0175">Coiled coil</keyword>
<comment type="catalytic activity">
    <reaction evidence="1">
        <text>Thiol-dependent hydrolysis of ester, thioester, amide, peptide and isopeptide bonds formed by the C-terminal Gly of ubiquitin (a 76-residue protein attached to proteins as an intracellular targeting signal).</text>
        <dbReference type="EC" id="3.4.19.12"/>
    </reaction>
</comment>
<reference evidence="12" key="1">
    <citation type="submission" date="2019-10" db="EMBL/GenBank/DDBJ databases">
        <authorList>
            <consortium name="DOE Joint Genome Institute"/>
            <person name="Kuo A."/>
            <person name="Miyauchi S."/>
            <person name="Kiss E."/>
            <person name="Drula E."/>
            <person name="Kohler A."/>
            <person name="Sanchez-Garcia M."/>
            <person name="Andreopoulos B."/>
            <person name="Barry K.W."/>
            <person name="Bonito G."/>
            <person name="Buee M."/>
            <person name="Carver A."/>
            <person name="Chen C."/>
            <person name="Cichocki N."/>
            <person name="Clum A."/>
            <person name="Culley D."/>
            <person name="Crous P.W."/>
            <person name="Fauchery L."/>
            <person name="Girlanda M."/>
            <person name="Hayes R."/>
            <person name="Keri Z."/>
            <person name="LaButti K."/>
            <person name="Lipzen A."/>
            <person name="Lombard V."/>
            <person name="Magnuson J."/>
            <person name="Maillard F."/>
            <person name="Morin E."/>
            <person name="Murat C."/>
            <person name="Nolan M."/>
            <person name="Ohm R."/>
            <person name="Pangilinan J."/>
            <person name="Pereira M."/>
            <person name="Perotto S."/>
            <person name="Peter M."/>
            <person name="Riley R."/>
            <person name="Sitrit Y."/>
            <person name="Stielow B."/>
            <person name="Szollosi G."/>
            <person name="Zifcakova L."/>
            <person name="Stursova M."/>
            <person name="Spatafora J.W."/>
            <person name="Tedersoo L."/>
            <person name="Vaario L.-M."/>
            <person name="Yamada A."/>
            <person name="Yan M."/>
            <person name="Wang P."/>
            <person name="Xu J."/>
            <person name="Bruns T."/>
            <person name="Baldrian P."/>
            <person name="Vilgalys R."/>
            <person name="Henrissat B."/>
            <person name="Grigoriev I.V."/>
            <person name="Hibbett D."/>
            <person name="Nagy L.G."/>
            <person name="Martin F.M."/>
        </authorList>
    </citation>
    <scope>NUCLEOTIDE SEQUENCE</scope>
    <source>
        <strain evidence="12">Prilba</strain>
    </source>
</reference>
<comment type="similarity">
    <text evidence="2">Belongs to the peptidase C19 family.</text>
</comment>
<dbReference type="PROSITE" id="PS00972">
    <property type="entry name" value="USP_1"/>
    <property type="match status" value="1"/>
</dbReference>
<dbReference type="InterPro" id="IPR001394">
    <property type="entry name" value="Peptidase_C19_UCH"/>
</dbReference>
<gene>
    <name evidence="12" type="ORF">DFH94DRAFT_800219</name>
</gene>
<dbReference type="GO" id="GO:0005634">
    <property type="term" value="C:nucleus"/>
    <property type="evidence" value="ECO:0007669"/>
    <property type="project" value="TreeGrafter"/>
</dbReference>
<evidence type="ECO:0000259" key="10">
    <source>
        <dbReference type="PROSITE" id="PS50053"/>
    </source>
</evidence>
<dbReference type="AlphaFoldDB" id="A0A9P5MTM5"/>
<accession>A0A9P5MTM5</accession>